<dbReference type="EMBL" id="BAAAEM010000002">
    <property type="protein sequence ID" value="GAA0478787.1"/>
    <property type="molecule type" value="Genomic_DNA"/>
</dbReference>
<keyword evidence="1" id="KW-0732">Signal</keyword>
<evidence type="ECO:0000256" key="1">
    <source>
        <dbReference type="SAM" id="SignalP"/>
    </source>
</evidence>
<evidence type="ECO:0000313" key="2">
    <source>
        <dbReference type="EMBL" id="GAA0478787.1"/>
    </source>
</evidence>
<feature type="chain" id="PRO_5045311896" description="Lipoprotein" evidence="1">
    <location>
        <begin position="19"/>
        <end position="309"/>
    </location>
</feature>
<reference evidence="2 3" key="1">
    <citation type="journal article" date="2019" name="Int. J. Syst. Evol. Microbiol.">
        <title>The Global Catalogue of Microorganisms (GCM) 10K type strain sequencing project: providing services to taxonomists for standard genome sequencing and annotation.</title>
        <authorList>
            <consortium name="The Broad Institute Genomics Platform"/>
            <consortium name="The Broad Institute Genome Sequencing Center for Infectious Disease"/>
            <person name="Wu L."/>
            <person name="Ma J."/>
        </authorList>
    </citation>
    <scope>NUCLEOTIDE SEQUENCE [LARGE SCALE GENOMIC DNA]</scope>
    <source>
        <strain evidence="2 3">JCM 14162</strain>
    </source>
</reference>
<dbReference type="PROSITE" id="PS51257">
    <property type="entry name" value="PROKAR_LIPOPROTEIN"/>
    <property type="match status" value="1"/>
</dbReference>
<comment type="caution">
    <text evidence="2">The sequence shown here is derived from an EMBL/GenBank/DDBJ whole genome shotgun (WGS) entry which is preliminary data.</text>
</comment>
<dbReference type="RefSeq" id="WP_229954586.1">
    <property type="nucleotide sequence ID" value="NZ_BAAAEM010000002.1"/>
</dbReference>
<keyword evidence="3" id="KW-1185">Reference proteome</keyword>
<dbReference type="Proteomes" id="UP001500713">
    <property type="component" value="Unassembled WGS sequence"/>
</dbReference>
<sequence>MKQIFKLMAALSAPLLLSGCFLLPGKFNTNLKILDGDRYEFGYTGQIQMTMPDDGKLKKPSNEPFDPAKLKCRDLVYKSDGRVDAQRPVYGDDYDRYGKDADPSIDTDNLSYDVVDRDCTEEEITKRKDQYDREQARKLKRYNEESAMAGAFFGGPIPGDDESMVAFAKKLSKYRGWKKVEHAGGNIFDVEYSETGPIGNYFSFPVLPDAQMQYPFFQIIRRSDGAVELLTPGIAGQGSLFNMMMMKESGGKAPKISDIDGVLTVETNGTVVNNNSIDGFAEKGDRKMMSWKIGKNAETEDGPRALIRF</sequence>
<protein>
    <recommendedName>
        <fullName evidence="4">Lipoprotein</fullName>
    </recommendedName>
</protein>
<name>A0ABN1AL20_9SPHN</name>
<feature type="signal peptide" evidence="1">
    <location>
        <begin position="1"/>
        <end position="18"/>
    </location>
</feature>
<evidence type="ECO:0000313" key="3">
    <source>
        <dbReference type="Proteomes" id="UP001500713"/>
    </source>
</evidence>
<gene>
    <name evidence="2" type="ORF">GCM10009096_20950</name>
</gene>
<organism evidence="2 3">
    <name type="scientific">Parasphingorhabdus litoris</name>
    <dbReference type="NCBI Taxonomy" id="394733"/>
    <lineage>
        <taxon>Bacteria</taxon>
        <taxon>Pseudomonadati</taxon>
        <taxon>Pseudomonadota</taxon>
        <taxon>Alphaproteobacteria</taxon>
        <taxon>Sphingomonadales</taxon>
        <taxon>Sphingomonadaceae</taxon>
        <taxon>Parasphingorhabdus</taxon>
    </lineage>
</organism>
<proteinExistence type="predicted"/>
<accession>A0ABN1AL20</accession>
<evidence type="ECO:0008006" key="4">
    <source>
        <dbReference type="Google" id="ProtNLM"/>
    </source>
</evidence>